<dbReference type="SUPFAM" id="SSF51412">
    <property type="entry name" value="Inosine monophosphate dehydrogenase (IMPDH)"/>
    <property type="match status" value="1"/>
</dbReference>
<dbReference type="PANTHER" id="PTHR42747">
    <property type="entry name" value="NITRONATE MONOOXYGENASE-RELATED"/>
    <property type="match status" value="1"/>
</dbReference>
<dbReference type="Proteomes" id="UP001500067">
    <property type="component" value="Unassembled WGS sequence"/>
</dbReference>
<dbReference type="InterPro" id="IPR013785">
    <property type="entry name" value="Aldolase_TIM"/>
</dbReference>
<dbReference type="PANTHER" id="PTHR42747:SF3">
    <property type="entry name" value="NITRONATE MONOOXYGENASE-RELATED"/>
    <property type="match status" value="1"/>
</dbReference>
<comment type="caution">
    <text evidence="10">The sequence shown here is derived from an EMBL/GenBank/DDBJ whole genome shotgun (WGS) entry which is preliminary data.</text>
</comment>
<sequence>MQWKNEITKLLGVTYPIVQAPMLGVSTPQMAAAISNAGGLGSLAVGGLSPQRTTDLIRATRALTDKPFAVNFFAHDIPVPDKEQVAPMKMLLLGLCSKYGLPFEEGDFEPFHFSSYKEQVEILVKEGVQAVSFTFGIPDDDSIGIMKRAGISLTGTATSCAEAMALEEKGVDIITAQGIEAGGHRGSFIEGALPQVGLMSLLTTIRAHTRTPVLATGGICDGRSVHGAMAMGAAGVQIGTLFIASTESAAIPSYKAAVCRASDTDSKLTRAFSGRWARGLRNAFMEEVEAANIPIPPYPIQNSLTGKIRTIAQQLDNKEMTNLWTGQCTAKVTERPSAVIFKDLVREIEELKKENT</sequence>
<protein>
    <recommendedName>
        <fullName evidence="8">Propionate 3-nitronate monooxygenase</fullName>
    </recommendedName>
</protein>
<keyword evidence="4" id="KW-0285">Flavoprotein</keyword>
<dbReference type="RefSeq" id="WP_345082881.1">
    <property type="nucleotide sequence ID" value="NZ_BAABFA010000014.1"/>
</dbReference>
<evidence type="ECO:0000256" key="4">
    <source>
        <dbReference type="ARBA" id="ARBA00022630"/>
    </source>
</evidence>
<evidence type="ECO:0000256" key="9">
    <source>
        <dbReference type="ARBA" id="ARBA00049401"/>
    </source>
</evidence>
<evidence type="ECO:0000313" key="10">
    <source>
        <dbReference type="EMBL" id="GAA4466761.1"/>
    </source>
</evidence>
<name>A0ABP8NGB1_9BACT</name>
<dbReference type="Gene3D" id="3.20.20.70">
    <property type="entry name" value="Aldolase class I"/>
    <property type="match status" value="1"/>
</dbReference>
<accession>A0ABP8NGB1</accession>
<evidence type="ECO:0000256" key="6">
    <source>
        <dbReference type="ARBA" id="ARBA00023002"/>
    </source>
</evidence>
<evidence type="ECO:0000256" key="3">
    <source>
        <dbReference type="ARBA" id="ARBA00022575"/>
    </source>
</evidence>
<keyword evidence="3" id="KW-0216">Detoxification</keyword>
<evidence type="ECO:0000256" key="8">
    <source>
        <dbReference type="ARBA" id="ARBA00031155"/>
    </source>
</evidence>
<comment type="similarity">
    <text evidence="2">Belongs to the nitronate monooxygenase family. NMO class I subfamily.</text>
</comment>
<keyword evidence="6" id="KW-0560">Oxidoreductase</keyword>
<proteinExistence type="inferred from homology"/>
<gene>
    <name evidence="10" type="ORF">GCM10023093_21370</name>
</gene>
<reference evidence="11" key="1">
    <citation type="journal article" date="2019" name="Int. J. Syst. Evol. Microbiol.">
        <title>The Global Catalogue of Microorganisms (GCM) 10K type strain sequencing project: providing services to taxonomists for standard genome sequencing and annotation.</title>
        <authorList>
            <consortium name="The Broad Institute Genomics Platform"/>
            <consortium name="The Broad Institute Genome Sequencing Center for Infectious Disease"/>
            <person name="Wu L."/>
            <person name="Ma J."/>
        </authorList>
    </citation>
    <scope>NUCLEOTIDE SEQUENCE [LARGE SCALE GENOMIC DNA]</scope>
    <source>
        <strain evidence="11">JCM 32105</strain>
    </source>
</reference>
<comment type="cofactor">
    <cofactor evidence="1">
        <name>FMN</name>
        <dbReference type="ChEBI" id="CHEBI:58210"/>
    </cofactor>
</comment>
<keyword evidence="11" id="KW-1185">Reference proteome</keyword>
<comment type="catalytic activity">
    <reaction evidence="9">
        <text>3 propionate 3-nitronate + 3 O2 + H2O = 3 3-oxopropanoate + 2 nitrate + nitrite + H2O2 + 3 H(+)</text>
        <dbReference type="Rhea" id="RHEA:57332"/>
        <dbReference type="ChEBI" id="CHEBI:15377"/>
        <dbReference type="ChEBI" id="CHEBI:15378"/>
        <dbReference type="ChEBI" id="CHEBI:15379"/>
        <dbReference type="ChEBI" id="CHEBI:16240"/>
        <dbReference type="ChEBI" id="CHEBI:16301"/>
        <dbReference type="ChEBI" id="CHEBI:17632"/>
        <dbReference type="ChEBI" id="CHEBI:33190"/>
        <dbReference type="ChEBI" id="CHEBI:136067"/>
    </reaction>
</comment>
<keyword evidence="5" id="KW-0288">FMN</keyword>
<evidence type="ECO:0000256" key="1">
    <source>
        <dbReference type="ARBA" id="ARBA00001917"/>
    </source>
</evidence>
<evidence type="ECO:0000256" key="7">
    <source>
        <dbReference type="ARBA" id="ARBA00023033"/>
    </source>
</evidence>
<evidence type="ECO:0000313" key="11">
    <source>
        <dbReference type="Proteomes" id="UP001500067"/>
    </source>
</evidence>
<dbReference type="InterPro" id="IPR004136">
    <property type="entry name" value="NMO"/>
</dbReference>
<dbReference type="Pfam" id="PF03060">
    <property type="entry name" value="NMO"/>
    <property type="match status" value="1"/>
</dbReference>
<organism evidence="10 11">
    <name type="scientific">Nemorincola caseinilytica</name>
    <dbReference type="NCBI Taxonomy" id="2054315"/>
    <lineage>
        <taxon>Bacteria</taxon>
        <taxon>Pseudomonadati</taxon>
        <taxon>Bacteroidota</taxon>
        <taxon>Chitinophagia</taxon>
        <taxon>Chitinophagales</taxon>
        <taxon>Chitinophagaceae</taxon>
        <taxon>Nemorincola</taxon>
    </lineage>
</organism>
<keyword evidence="7 10" id="KW-0503">Monooxygenase</keyword>
<evidence type="ECO:0000256" key="5">
    <source>
        <dbReference type="ARBA" id="ARBA00022643"/>
    </source>
</evidence>
<dbReference type="CDD" id="cd04730">
    <property type="entry name" value="NPD_like"/>
    <property type="match status" value="1"/>
</dbReference>
<evidence type="ECO:0000256" key="2">
    <source>
        <dbReference type="ARBA" id="ARBA00009881"/>
    </source>
</evidence>
<dbReference type="GO" id="GO:0004497">
    <property type="term" value="F:monooxygenase activity"/>
    <property type="evidence" value="ECO:0007669"/>
    <property type="project" value="UniProtKB-KW"/>
</dbReference>
<dbReference type="EMBL" id="BAABFA010000014">
    <property type="protein sequence ID" value="GAA4466761.1"/>
    <property type="molecule type" value="Genomic_DNA"/>
</dbReference>